<dbReference type="GeneID" id="41339216"/>
<dbReference type="RefSeq" id="WP_012243012.1">
    <property type="nucleotide sequence ID" value="NZ_JACAOE010000001.1"/>
</dbReference>
<evidence type="ECO:0000313" key="2">
    <source>
        <dbReference type="Proteomes" id="UP000315938"/>
    </source>
</evidence>
<protein>
    <submittedName>
        <fullName evidence="1">Uncharacterized protein</fullName>
    </submittedName>
</protein>
<accession>A0A553IH24</accession>
<organism evidence="1 2">
    <name type="scientific">Acholeplasma laidlawii</name>
    <dbReference type="NCBI Taxonomy" id="2148"/>
    <lineage>
        <taxon>Bacteria</taxon>
        <taxon>Bacillati</taxon>
        <taxon>Mycoplasmatota</taxon>
        <taxon>Mollicutes</taxon>
        <taxon>Acholeplasmatales</taxon>
        <taxon>Acholeplasmataceae</taxon>
        <taxon>Acholeplasma</taxon>
    </lineage>
</organism>
<dbReference type="EMBL" id="VKID01000001">
    <property type="protein sequence ID" value="TRX99503.1"/>
    <property type="molecule type" value="Genomic_DNA"/>
</dbReference>
<sequence length="342" mass="40434">MIYLPVMKNRMYENKIFTEYRDLFGGNIAPIIEVIFDKINKKVNSFDELLEYYDENLGYQYFIDVFVFAENEYRYKDNEKLTFSFENRKSTHKEYFEMLKKVALSNYGVPVISVKGVREYFDDSNLLVDFVTELQKFTNTIAIRIAADKFQKHFTNLDNILRRSDLFIFDINEESIEPYCFDIEDLNNRTGQYQNIILHSPRKESIANRSFKDGVFTDLIDNSILKNYDEYNFDGVADYLGYKNALPSTGSNGEGSALSLMFDYNQNQFFSVLNVDSKKGASGFEYVMDQLIRKYEHKLDPDGECKAYALMKENYMKEKFGNWAIWNYYTMLRYLTQIKKNL</sequence>
<reference evidence="1 2" key="1">
    <citation type="submission" date="2019-07" db="EMBL/GenBank/DDBJ databases">
        <title>Genome sequence of Acholeplasma laidlawii strain with increased resistance to erythromycin.</title>
        <authorList>
            <person name="Medvedeva E.S."/>
            <person name="Baranova N.B."/>
            <person name="Siniagina M.N."/>
            <person name="Mouzykantov A."/>
            <person name="Chernova O.A."/>
            <person name="Chernov V.M."/>
        </authorList>
    </citation>
    <scope>NUCLEOTIDE SEQUENCE [LARGE SCALE GENOMIC DNA]</scope>
    <source>
        <strain evidence="1 2">PG8REry</strain>
    </source>
</reference>
<evidence type="ECO:0000313" key="1">
    <source>
        <dbReference type="EMBL" id="TRX99503.1"/>
    </source>
</evidence>
<proteinExistence type="predicted"/>
<comment type="caution">
    <text evidence="1">The sequence shown here is derived from an EMBL/GenBank/DDBJ whole genome shotgun (WGS) entry which is preliminary data.</text>
</comment>
<name>A0A553IH24_ACHLA</name>
<dbReference type="AlphaFoldDB" id="A0A553IH24"/>
<gene>
    <name evidence="1" type="ORF">FNV44_00245</name>
</gene>
<dbReference type="Proteomes" id="UP000315938">
    <property type="component" value="Unassembled WGS sequence"/>
</dbReference>